<dbReference type="Proteomes" id="UP001055879">
    <property type="component" value="Linkage Group LG13"/>
</dbReference>
<dbReference type="EMBL" id="CM042059">
    <property type="protein sequence ID" value="KAI3680663.1"/>
    <property type="molecule type" value="Genomic_DNA"/>
</dbReference>
<gene>
    <name evidence="1" type="ORF">L6452_35436</name>
</gene>
<reference evidence="1 2" key="2">
    <citation type="journal article" date="2022" name="Mol. Ecol. Resour.">
        <title>The genomes of chicory, endive, great burdock and yacon provide insights into Asteraceae paleo-polyploidization history and plant inulin production.</title>
        <authorList>
            <person name="Fan W."/>
            <person name="Wang S."/>
            <person name="Wang H."/>
            <person name="Wang A."/>
            <person name="Jiang F."/>
            <person name="Liu H."/>
            <person name="Zhao H."/>
            <person name="Xu D."/>
            <person name="Zhang Y."/>
        </authorList>
    </citation>
    <scope>NUCLEOTIDE SEQUENCE [LARGE SCALE GENOMIC DNA]</scope>
    <source>
        <strain evidence="2">cv. Niubang</strain>
    </source>
</reference>
<evidence type="ECO:0000313" key="1">
    <source>
        <dbReference type="EMBL" id="KAI3680663.1"/>
    </source>
</evidence>
<comment type="caution">
    <text evidence="1">The sequence shown here is derived from an EMBL/GenBank/DDBJ whole genome shotgun (WGS) entry which is preliminary data.</text>
</comment>
<name>A0ACB8YAM0_ARCLA</name>
<keyword evidence="2" id="KW-1185">Reference proteome</keyword>
<reference evidence="2" key="1">
    <citation type="journal article" date="2022" name="Mol. Ecol. Resour.">
        <title>The genomes of chicory, endive, great burdock and yacon provide insights into Asteraceae palaeo-polyploidization history and plant inulin production.</title>
        <authorList>
            <person name="Fan W."/>
            <person name="Wang S."/>
            <person name="Wang H."/>
            <person name="Wang A."/>
            <person name="Jiang F."/>
            <person name="Liu H."/>
            <person name="Zhao H."/>
            <person name="Xu D."/>
            <person name="Zhang Y."/>
        </authorList>
    </citation>
    <scope>NUCLEOTIDE SEQUENCE [LARGE SCALE GENOMIC DNA]</scope>
    <source>
        <strain evidence="2">cv. Niubang</strain>
    </source>
</reference>
<evidence type="ECO:0000313" key="2">
    <source>
        <dbReference type="Proteomes" id="UP001055879"/>
    </source>
</evidence>
<protein>
    <submittedName>
        <fullName evidence="1">Uncharacterized protein</fullName>
    </submittedName>
</protein>
<proteinExistence type="predicted"/>
<accession>A0ACB8YAM0</accession>
<organism evidence="1 2">
    <name type="scientific">Arctium lappa</name>
    <name type="common">Greater burdock</name>
    <name type="synonym">Lappa major</name>
    <dbReference type="NCBI Taxonomy" id="4217"/>
    <lineage>
        <taxon>Eukaryota</taxon>
        <taxon>Viridiplantae</taxon>
        <taxon>Streptophyta</taxon>
        <taxon>Embryophyta</taxon>
        <taxon>Tracheophyta</taxon>
        <taxon>Spermatophyta</taxon>
        <taxon>Magnoliopsida</taxon>
        <taxon>eudicotyledons</taxon>
        <taxon>Gunneridae</taxon>
        <taxon>Pentapetalae</taxon>
        <taxon>asterids</taxon>
        <taxon>campanulids</taxon>
        <taxon>Asterales</taxon>
        <taxon>Asteraceae</taxon>
        <taxon>Carduoideae</taxon>
        <taxon>Cardueae</taxon>
        <taxon>Arctiinae</taxon>
        <taxon>Arctium</taxon>
    </lineage>
</organism>
<sequence length="128" mass="14344">MVQRSLPLVPTNSLDNNFSRKIREFTEQLAINEVRNLTRGLEESNINNFVEEVLMNGEPWALGTSDVSHICGVVTGSHVFVCAHNCRDKRYGYVTLDDVPELLDQHIKKSKGFGGTIFPSYPLFSIGC</sequence>